<sequence>MAVEIERKFLVDGDFKATATGVTVIRQGYICVQTGKTVRVRLRGDEAFLTIKGPSDARGLTREEFEWAIPVADAERLFALCEPGMIDKERYLVPCGGFTWEVDVFHGENEGLVLAEIELPSETTSFERPVWLGQEVSGDRRFYNSMLTKHPFREWGATFIQNDNIKNKTL</sequence>
<protein>
    <submittedName>
        <fullName evidence="3">CYTH domain-containing protein</fullName>
    </submittedName>
</protein>
<dbReference type="PIRSF" id="PIRSF016487">
    <property type="entry name" value="CYTH_UCP016487"/>
    <property type="match status" value="1"/>
</dbReference>
<evidence type="ECO:0000313" key="4">
    <source>
        <dbReference type="Proteomes" id="UP000886740"/>
    </source>
</evidence>
<evidence type="ECO:0000256" key="1">
    <source>
        <dbReference type="PIRSR" id="PIRSR016487-1"/>
    </source>
</evidence>
<accession>A0A9D1X8W6</accession>
<dbReference type="Gene3D" id="2.40.320.10">
    <property type="entry name" value="Hypothetical Protein Pfu-838710-001"/>
    <property type="match status" value="1"/>
</dbReference>
<dbReference type="PANTHER" id="PTHR40114:SF1">
    <property type="entry name" value="SLR0698 PROTEIN"/>
    <property type="match status" value="1"/>
</dbReference>
<gene>
    <name evidence="3" type="ORF">H9977_08580</name>
</gene>
<name>A0A9D1X8W6_9BACT</name>
<dbReference type="PANTHER" id="PTHR40114">
    <property type="entry name" value="SLR0698 PROTEIN"/>
    <property type="match status" value="1"/>
</dbReference>
<comment type="caution">
    <text evidence="3">The sequence shown here is derived from an EMBL/GenBank/DDBJ whole genome shotgun (WGS) entry which is preliminary data.</text>
</comment>
<reference evidence="3" key="1">
    <citation type="journal article" date="2021" name="PeerJ">
        <title>Extensive microbial diversity within the chicken gut microbiome revealed by metagenomics and culture.</title>
        <authorList>
            <person name="Gilroy R."/>
            <person name="Ravi A."/>
            <person name="Getino M."/>
            <person name="Pursley I."/>
            <person name="Horton D.L."/>
            <person name="Alikhan N.F."/>
            <person name="Baker D."/>
            <person name="Gharbi K."/>
            <person name="Hall N."/>
            <person name="Watson M."/>
            <person name="Adriaenssens E.M."/>
            <person name="Foster-Nyarko E."/>
            <person name="Jarju S."/>
            <person name="Secka A."/>
            <person name="Antonio M."/>
            <person name="Oren A."/>
            <person name="Chaudhuri R.R."/>
            <person name="La Ragione R."/>
            <person name="Hildebrand F."/>
            <person name="Pallen M.J."/>
        </authorList>
    </citation>
    <scope>NUCLEOTIDE SEQUENCE</scope>
    <source>
        <strain evidence="3">ChiGjej6B6-14162</strain>
    </source>
</reference>
<dbReference type="Proteomes" id="UP000886740">
    <property type="component" value="Unassembled WGS sequence"/>
</dbReference>
<proteinExistence type="predicted"/>
<dbReference type="InterPro" id="IPR033469">
    <property type="entry name" value="CYTH-like_dom_sf"/>
</dbReference>
<dbReference type="InterPro" id="IPR023577">
    <property type="entry name" value="CYTH_domain"/>
</dbReference>
<dbReference type="Pfam" id="PF01928">
    <property type="entry name" value="CYTH"/>
    <property type="match status" value="1"/>
</dbReference>
<dbReference type="AlphaFoldDB" id="A0A9D1X8W6"/>
<dbReference type="InterPro" id="IPR012042">
    <property type="entry name" value="NeuTTM/CthTTM-like"/>
</dbReference>
<dbReference type="EMBL" id="DXEL01000058">
    <property type="protein sequence ID" value="HIX75069.1"/>
    <property type="molecule type" value="Genomic_DNA"/>
</dbReference>
<feature type="active site" description="Proton acceptor" evidence="1">
    <location>
        <position position="29"/>
    </location>
</feature>
<reference evidence="3" key="2">
    <citation type="submission" date="2021-04" db="EMBL/GenBank/DDBJ databases">
        <authorList>
            <person name="Gilroy R."/>
        </authorList>
    </citation>
    <scope>NUCLEOTIDE SEQUENCE</scope>
    <source>
        <strain evidence="3">ChiGjej6B6-14162</strain>
    </source>
</reference>
<dbReference type="PROSITE" id="PS51707">
    <property type="entry name" value="CYTH"/>
    <property type="match status" value="1"/>
</dbReference>
<evidence type="ECO:0000259" key="2">
    <source>
        <dbReference type="PROSITE" id="PS51707"/>
    </source>
</evidence>
<dbReference type="SUPFAM" id="SSF55154">
    <property type="entry name" value="CYTH-like phosphatases"/>
    <property type="match status" value="1"/>
</dbReference>
<feature type="domain" description="CYTH" evidence="2">
    <location>
        <begin position="2"/>
        <end position="149"/>
    </location>
</feature>
<dbReference type="CDD" id="cd07891">
    <property type="entry name" value="CYTH-like_CthTTM-like_1"/>
    <property type="match status" value="1"/>
</dbReference>
<organism evidence="3 4">
    <name type="scientific">Candidatus Parabacteroides intestinipullorum</name>
    <dbReference type="NCBI Taxonomy" id="2838723"/>
    <lineage>
        <taxon>Bacteria</taxon>
        <taxon>Pseudomonadati</taxon>
        <taxon>Bacteroidota</taxon>
        <taxon>Bacteroidia</taxon>
        <taxon>Bacteroidales</taxon>
        <taxon>Tannerellaceae</taxon>
        <taxon>Parabacteroides</taxon>
    </lineage>
</organism>
<evidence type="ECO:0000313" key="3">
    <source>
        <dbReference type="EMBL" id="HIX75069.1"/>
    </source>
</evidence>
<dbReference type="SMART" id="SM01118">
    <property type="entry name" value="CYTH"/>
    <property type="match status" value="1"/>
</dbReference>